<dbReference type="PANTHER" id="PTHR35149">
    <property type="entry name" value="SLL5132 PROTEIN"/>
    <property type="match status" value="1"/>
</dbReference>
<dbReference type="InterPro" id="IPR011089">
    <property type="entry name" value="GmrSD_C"/>
</dbReference>
<dbReference type="EMBL" id="FWFL01000004">
    <property type="protein sequence ID" value="SLN38929.1"/>
    <property type="molecule type" value="Genomic_DNA"/>
</dbReference>
<evidence type="ECO:0000259" key="1">
    <source>
        <dbReference type="Pfam" id="PF03235"/>
    </source>
</evidence>
<evidence type="ECO:0008006" key="5">
    <source>
        <dbReference type="Google" id="ProtNLM"/>
    </source>
</evidence>
<organism evidence="3 4">
    <name type="scientific">Roseovarius litorisediminis</name>
    <dbReference type="NCBI Taxonomy" id="1312363"/>
    <lineage>
        <taxon>Bacteria</taxon>
        <taxon>Pseudomonadati</taxon>
        <taxon>Pseudomonadota</taxon>
        <taxon>Alphaproteobacteria</taxon>
        <taxon>Rhodobacterales</taxon>
        <taxon>Roseobacteraceae</taxon>
        <taxon>Roseovarius</taxon>
    </lineage>
</organism>
<name>A0A1Y5SF40_9RHOB</name>
<proteinExistence type="predicted"/>
<evidence type="ECO:0000313" key="4">
    <source>
        <dbReference type="Proteomes" id="UP000193827"/>
    </source>
</evidence>
<evidence type="ECO:0000313" key="3">
    <source>
        <dbReference type="EMBL" id="SLN38929.1"/>
    </source>
</evidence>
<reference evidence="3 4" key="1">
    <citation type="submission" date="2017-03" db="EMBL/GenBank/DDBJ databases">
        <authorList>
            <person name="Afonso C.L."/>
            <person name="Miller P.J."/>
            <person name="Scott M.A."/>
            <person name="Spackman E."/>
            <person name="Goraichik I."/>
            <person name="Dimitrov K.M."/>
            <person name="Suarez D.L."/>
            <person name="Swayne D.E."/>
        </authorList>
    </citation>
    <scope>NUCLEOTIDE SEQUENCE [LARGE SCALE GENOMIC DNA]</scope>
    <source>
        <strain evidence="3 4">CECT 8287</strain>
    </source>
</reference>
<protein>
    <recommendedName>
        <fullName evidence="5">DUF262 domain-containing protein</fullName>
    </recommendedName>
</protein>
<sequence>MQLNPMHLTVAKLLDGRLFRIPEYQRAYSWQKKQRADLFKDIQEAHNSGREHFMATIVALSRDTKAIGADEYKIVELVDGQQRITTIVVLLKAIEQALSADDKQTAKMKADLSELLVKSDDHEMILLQTNHDSSSVFKDYIKTGEVSEDERSTSADQNLIDAAKECARFVENWQQTDNLIELYGTIRNRLSVIFHEIADEAIVYRVFEVLNSRGLDVKWIDKTKSQLMASIFEYSNDQKGQVDGLHEMHTIWKAIYQNLGLRQDLGDEALRFAGTFAKSDEDPRKILSEEKASQELQRVAGKEIKTLIGCASDLQKTVKVVKQLHDNPRLRAPAKILHARFLAVAILLRKFDKAKEKELLNAWERVTFRIFGLGDADARNKIADYVMLGFAVHKKTKSASEILEAIREIGEDYQIDDVITGPKYWDDCYKGWTEELRYVLFRYDEHLAANAGEEINALQWEKIWQNDASSSIEHIVPQNSGRSDIHNIGNLTMLPPKVNSSLGGKSPSEKAERYTDSGLRGTIQVGKEITKSQKWTKADVARRRDEIEAFVKDVWAD</sequence>
<feature type="domain" description="GmrSD restriction endonucleases N-terminal" evidence="1">
    <location>
        <begin position="11"/>
        <end position="227"/>
    </location>
</feature>
<dbReference type="Pfam" id="PF03235">
    <property type="entry name" value="GmrSD_N"/>
    <property type="match status" value="1"/>
</dbReference>
<evidence type="ECO:0000259" key="2">
    <source>
        <dbReference type="Pfam" id="PF07510"/>
    </source>
</evidence>
<dbReference type="Proteomes" id="UP000193827">
    <property type="component" value="Unassembled WGS sequence"/>
</dbReference>
<dbReference type="RefSeq" id="WP_085892133.1">
    <property type="nucleotide sequence ID" value="NZ_FWFL01000004.1"/>
</dbReference>
<dbReference type="PANTHER" id="PTHR35149:SF1">
    <property type="entry name" value="DUF5655 DOMAIN-CONTAINING PROTEIN"/>
    <property type="match status" value="1"/>
</dbReference>
<dbReference type="InterPro" id="IPR004919">
    <property type="entry name" value="GmrSD_N"/>
</dbReference>
<dbReference type="AlphaFoldDB" id="A0A1Y5SF40"/>
<accession>A0A1Y5SF40</accession>
<dbReference type="OrthoDB" id="9798761at2"/>
<gene>
    <name evidence="3" type="ORF">PEL8287_01903</name>
</gene>
<dbReference type="Pfam" id="PF07510">
    <property type="entry name" value="GmrSD_C"/>
    <property type="match status" value="1"/>
</dbReference>
<keyword evidence="4" id="KW-1185">Reference proteome</keyword>
<feature type="domain" description="GmrSD restriction endonucleases C-terminal" evidence="2">
    <location>
        <begin position="423"/>
        <end position="547"/>
    </location>
</feature>